<feature type="compositionally biased region" description="Acidic residues" evidence="1">
    <location>
        <begin position="78"/>
        <end position="94"/>
    </location>
</feature>
<sequence length="529" mass="55493">MSSRRNSLAPPERTNTEDPGAHELESESDDHFSDAQSIPNESSRASPIPRTRVEKISDEPSYGEVPGTEAYRMREGDAEPDEIAVIADGDDAAGDSDAAGSSTATAHIPDRPSTPGGKPIPTTILEESADGDGAKTPDGKKHEADPLPDLIVKADGTLEDGSAGTTVDTSIPSPALNSPDSTSPPEEPRSAGTAAAAEADAAEGADEDETEEEAEEGDGGDNVDDDDFGDDFDEFEEGGGDDDDFGDFDDGFEEPPPAAAPQPQPPAQPAQAAPPALAFPIPDFEGLDADDILKATAPYLNGLYQPDDSLTSPPLLSNSIFLTPRSASLWSQLVAPPPLQPPDWIRSRIRRLFLVSLGVPVDLDEILPASKQKKLILPSLSVRRSDSPRTSSDSRSNAAGGAGAAKDGSSAAANNSVARLKQSGANGSNSSVDSQGKPSSSSRKRKGPPPPPDLDLVAGQQLCKTTDEALDGMTDDEIKAHVKKLAALEVAANEVLEYWTKRTDEKIGDREAFEGVIESLVAHARKTRK</sequence>
<dbReference type="Proteomes" id="UP001642405">
    <property type="component" value="Unassembled WGS sequence"/>
</dbReference>
<dbReference type="PANTHER" id="PTHR38698">
    <property type="entry name" value="EXPRESSED PROTEIN"/>
    <property type="match status" value="1"/>
</dbReference>
<name>A0ABP0BZI6_9PEZI</name>
<accession>A0ABP0BZI6</accession>
<feature type="compositionally biased region" description="Low complexity" evidence="1">
    <location>
        <begin position="95"/>
        <end position="106"/>
    </location>
</feature>
<evidence type="ECO:0000313" key="3">
    <source>
        <dbReference type="Proteomes" id="UP001642405"/>
    </source>
</evidence>
<dbReference type="EMBL" id="CAWUHB010000031">
    <property type="protein sequence ID" value="CAK7224806.1"/>
    <property type="molecule type" value="Genomic_DNA"/>
</dbReference>
<feature type="region of interest" description="Disordered" evidence="1">
    <location>
        <begin position="380"/>
        <end position="457"/>
    </location>
</feature>
<gene>
    <name evidence="2" type="ORF">SCUCBS95973_005642</name>
</gene>
<feature type="compositionally biased region" description="Low complexity" evidence="1">
    <location>
        <begin position="388"/>
        <end position="416"/>
    </location>
</feature>
<proteinExistence type="predicted"/>
<dbReference type="PANTHER" id="PTHR38698:SF1">
    <property type="entry name" value="FUNGAL PROTEIN"/>
    <property type="match status" value="1"/>
</dbReference>
<reference evidence="2 3" key="1">
    <citation type="submission" date="2024-01" db="EMBL/GenBank/DDBJ databases">
        <authorList>
            <person name="Allen C."/>
            <person name="Tagirdzhanova G."/>
        </authorList>
    </citation>
    <scope>NUCLEOTIDE SEQUENCE [LARGE SCALE GENOMIC DNA]</scope>
</reference>
<organism evidence="2 3">
    <name type="scientific">Sporothrix curviconia</name>
    <dbReference type="NCBI Taxonomy" id="1260050"/>
    <lineage>
        <taxon>Eukaryota</taxon>
        <taxon>Fungi</taxon>
        <taxon>Dikarya</taxon>
        <taxon>Ascomycota</taxon>
        <taxon>Pezizomycotina</taxon>
        <taxon>Sordariomycetes</taxon>
        <taxon>Sordariomycetidae</taxon>
        <taxon>Ophiostomatales</taxon>
        <taxon>Ophiostomataceae</taxon>
        <taxon>Sporothrix</taxon>
    </lineage>
</organism>
<protein>
    <submittedName>
        <fullName evidence="2">Uncharacterized protein</fullName>
    </submittedName>
</protein>
<keyword evidence="3" id="KW-1185">Reference proteome</keyword>
<comment type="caution">
    <text evidence="2">The sequence shown here is derived from an EMBL/GenBank/DDBJ whole genome shotgun (WGS) entry which is preliminary data.</text>
</comment>
<feature type="compositionally biased region" description="Polar residues" evidence="1">
    <location>
        <begin position="34"/>
        <end position="45"/>
    </location>
</feature>
<evidence type="ECO:0000313" key="2">
    <source>
        <dbReference type="EMBL" id="CAK7224806.1"/>
    </source>
</evidence>
<feature type="compositionally biased region" description="Basic and acidic residues" evidence="1">
    <location>
        <begin position="14"/>
        <end position="33"/>
    </location>
</feature>
<feature type="compositionally biased region" description="Polar residues" evidence="1">
    <location>
        <begin position="163"/>
        <end position="184"/>
    </location>
</feature>
<evidence type="ECO:0000256" key="1">
    <source>
        <dbReference type="SAM" id="MobiDB-lite"/>
    </source>
</evidence>
<feature type="compositionally biased region" description="Acidic residues" evidence="1">
    <location>
        <begin position="200"/>
        <end position="253"/>
    </location>
</feature>
<feature type="compositionally biased region" description="Pro residues" evidence="1">
    <location>
        <begin position="254"/>
        <end position="268"/>
    </location>
</feature>
<dbReference type="InterPro" id="IPR031355">
    <property type="entry name" value="YBL010C/LAA2-like"/>
</dbReference>
<feature type="region of interest" description="Disordered" evidence="1">
    <location>
        <begin position="1"/>
        <end position="280"/>
    </location>
</feature>
<feature type="compositionally biased region" description="Polar residues" evidence="1">
    <location>
        <begin position="423"/>
        <end position="434"/>
    </location>
</feature>
<dbReference type="Pfam" id="PF17104">
    <property type="entry name" value="YBL010C_LAA2"/>
    <property type="match status" value="1"/>
</dbReference>
<feature type="compositionally biased region" description="Basic and acidic residues" evidence="1">
    <location>
        <begin position="132"/>
        <end position="145"/>
    </location>
</feature>